<dbReference type="AlphaFoldDB" id="A0A6G1MBU8"/>
<evidence type="ECO:0000313" key="2">
    <source>
        <dbReference type="EMBL" id="KAF3202812.1"/>
    </source>
</evidence>
<comment type="caution">
    <text evidence="3">The sequence shown here is derived from an EMBL/GenBank/DDBJ whole genome shotgun (WGS) entry which is preliminary data.</text>
</comment>
<evidence type="ECO:0000313" key="4">
    <source>
        <dbReference type="Proteomes" id="UP000472727"/>
    </source>
</evidence>
<dbReference type="Proteomes" id="UP000472727">
    <property type="component" value="Unassembled WGS sequence"/>
</dbReference>
<protein>
    <submittedName>
        <fullName evidence="3">Uncharacterized protein</fullName>
    </submittedName>
</protein>
<dbReference type="EMBL" id="WIPF01000171">
    <property type="protein sequence ID" value="KAF3202128.1"/>
    <property type="molecule type" value="Genomic_DNA"/>
</dbReference>
<dbReference type="Proteomes" id="UP000614610">
    <property type="component" value="Unassembled WGS sequence"/>
</dbReference>
<sequence>MPRYTCHHALRLLTPSKIRLLDTHHHFHTTYLSTNHRIWDPPYPTFLSLTHTQSECFELDSSSGGHSSIHHNYDSDGSILTSYEEQKEWKERLMGRRLVNGGNENTTGKDGGDGKIFDVQSLPAGKDQNGPTCTRIIGPLKGMFSDIVESRLTIHVDENDIVWDVYIG</sequence>
<organism evidence="3 6">
    <name type="scientific">Orbilia oligospora</name>
    <name type="common">Nematode-trapping fungus</name>
    <name type="synonym">Arthrobotrys oligospora</name>
    <dbReference type="NCBI Taxonomy" id="2813651"/>
    <lineage>
        <taxon>Eukaryota</taxon>
        <taxon>Fungi</taxon>
        <taxon>Dikarya</taxon>
        <taxon>Ascomycota</taxon>
        <taxon>Pezizomycotina</taxon>
        <taxon>Orbiliomycetes</taxon>
        <taxon>Orbiliales</taxon>
        <taxon>Orbiliaceae</taxon>
        <taxon>Orbilia</taxon>
    </lineage>
</organism>
<evidence type="ECO:0000313" key="5">
    <source>
        <dbReference type="Proteomes" id="UP000483672"/>
    </source>
</evidence>
<proteinExistence type="predicted"/>
<dbReference type="Proteomes" id="UP000483672">
    <property type="component" value="Unassembled WGS sequence"/>
</dbReference>
<evidence type="ECO:0000313" key="3">
    <source>
        <dbReference type="EMBL" id="KAF3218913.1"/>
    </source>
</evidence>
<gene>
    <name evidence="2" type="ORF">TWF106_002260</name>
    <name evidence="1" type="ORF">TWF191_003151</name>
    <name evidence="3" type="ORF">TWF679_000325</name>
</gene>
<dbReference type="EMBL" id="WIWS01000141">
    <property type="protein sequence ID" value="KAF3202812.1"/>
    <property type="molecule type" value="Genomic_DNA"/>
</dbReference>
<accession>A0A6G1MBU8</accession>
<name>A0A6G1MBU8_ORBOL</name>
<evidence type="ECO:0000313" key="6">
    <source>
        <dbReference type="Proteomes" id="UP000614610"/>
    </source>
</evidence>
<dbReference type="EMBL" id="WIWT01000010">
    <property type="protein sequence ID" value="KAF3218913.1"/>
    <property type="molecule type" value="Genomic_DNA"/>
</dbReference>
<dbReference type="OrthoDB" id="10013825at2759"/>
<evidence type="ECO:0000313" key="1">
    <source>
        <dbReference type="EMBL" id="KAF3202128.1"/>
    </source>
</evidence>
<reference evidence="4 5" key="1">
    <citation type="submission" date="2019-06" db="EMBL/GenBank/DDBJ databases">
        <authorList>
            <person name="Palmer J.M."/>
        </authorList>
    </citation>
    <scope>NUCLEOTIDE SEQUENCE</scope>
    <source>
        <strain evidence="2 4">TWF106</strain>
        <strain evidence="1 5">TWF191</strain>
        <strain evidence="3">TWF679</strain>
    </source>
</reference>